<protein>
    <submittedName>
        <fullName evidence="2">Uncharacterized protein</fullName>
    </submittedName>
</protein>
<sequence length="116" mass="12968">MNRYRSVLVAMIAIIMPGAAMAQDHNYVPGWADTHNHRYKGNSDSEWAAKTELFKKLGSADPEARCTLKNLSEPDGNVIVNRYRSLSRKTGESAALRWAQGQVALHHRQMRSAGKC</sequence>
<dbReference type="EMBL" id="JACHNX010000040">
    <property type="protein sequence ID" value="MBB4611681.1"/>
    <property type="molecule type" value="Genomic_DNA"/>
</dbReference>
<feature type="chain" id="PRO_5046343592" evidence="1">
    <location>
        <begin position="23"/>
        <end position="116"/>
    </location>
</feature>
<name>A0ABR6KGU0_9SPHN</name>
<feature type="signal peptide" evidence="1">
    <location>
        <begin position="1"/>
        <end position="22"/>
    </location>
</feature>
<evidence type="ECO:0000256" key="1">
    <source>
        <dbReference type="SAM" id="SignalP"/>
    </source>
</evidence>
<dbReference type="Proteomes" id="UP000584663">
    <property type="component" value="Unassembled WGS sequence"/>
</dbReference>
<evidence type="ECO:0000313" key="2">
    <source>
        <dbReference type="EMBL" id="MBB4611681.1"/>
    </source>
</evidence>
<accession>A0ABR6KGU0</accession>
<gene>
    <name evidence="2" type="ORF">GGQ89_003931</name>
</gene>
<reference evidence="2 3" key="1">
    <citation type="submission" date="2020-08" db="EMBL/GenBank/DDBJ databases">
        <title>Genomic Encyclopedia of Type Strains, Phase IV (KMG-IV): sequencing the most valuable type-strain genomes for metagenomic binning, comparative biology and taxonomic classification.</title>
        <authorList>
            <person name="Goeker M."/>
        </authorList>
    </citation>
    <scope>NUCLEOTIDE SEQUENCE [LARGE SCALE GENOMIC DNA]</scope>
    <source>
        <strain evidence="2 3">DSM 14562</strain>
    </source>
</reference>
<keyword evidence="3" id="KW-1185">Reference proteome</keyword>
<keyword evidence="1" id="KW-0732">Signal</keyword>
<proteinExistence type="predicted"/>
<organism evidence="2 3">
    <name type="scientific">Sphingomonas yabuuchiae</name>
    <dbReference type="NCBI Taxonomy" id="172044"/>
    <lineage>
        <taxon>Bacteria</taxon>
        <taxon>Pseudomonadati</taxon>
        <taxon>Pseudomonadota</taxon>
        <taxon>Alphaproteobacteria</taxon>
        <taxon>Sphingomonadales</taxon>
        <taxon>Sphingomonadaceae</taxon>
        <taxon>Sphingomonas</taxon>
    </lineage>
</organism>
<evidence type="ECO:0000313" key="3">
    <source>
        <dbReference type="Proteomes" id="UP000584663"/>
    </source>
</evidence>
<comment type="caution">
    <text evidence="2">The sequence shown here is derived from an EMBL/GenBank/DDBJ whole genome shotgun (WGS) entry which is preliminary data.</text>
</comment>